<reference evidence="2" key="1">
    <citation type="journal article" date="2014" name="Genome Announc.">
        <title>Genome Sequence of Arthrobacter siccitolerans 4J27, a Xeroprotectant-Producing Desiccation-Tolerant Microorganism.</title>
        <authorList>
            <person name="Manzanera M."/>
            <person name="Santa-Cruz-Calvo L."/>
            <person name="Vilchez J.I."/>
            <person name="Garcia-Fontana C."/>
            <person name="Silva-Castro G.A."/>
            <person name="Calvo C."/>
            <person name="Gonzalez-Lopez J."/>
        </authorList>
    </citation>
    <scope>NUCLEOTIDE SEQUENCE [LARGE SCALE GENOMIC DNA]</scope>
    <source>
        <strain evidence="2">4J27</strain>
    </source>
</reference>
<sequence>MNEVTHPNLDAIISATDLATANAVRFGSLVSSSSPYGRITDSVPVADAVAASAAFPALLPALT</sequence>
<dbReference type="OrthoDB" id="9813090at2"/>
<name>A0A024H2Y2_9MICC</name>
<dbReference type="SUPFAM" id="SSF52151">
    <property type="entry name" value="FabD/lysophospholipase-like"/>
    <property type="match status" value="1"/>
</dbReference>
<organism evidence="1 2">
    <name type="scientific">Pseudarthrobacter siccitolerans</name>
    <dbReference type="NCBI Taxonomy" id="861266"/>
    <lineage>
        <taxon>Bacteria</taxon>
        <taxon>Bacillati</taxon>
        <taxon>Actinomycetota</taxon>
        <taxon>Actinomycetes</taxon>
        <taxon>Micrococcales</taxon>
        <taxon>Micrococcaceae</taxon>
        <taxon>Pseudarthrobacter</taxon>
    </lineage>
</organism>
<dbReference type="AlphaFoldDB" id="A0A024H2Y2"/>
<gene>
    <name evidence="1" type="ORF">ARTSIC4J27_2089</name>
</gene>
<evidence type="ECO:0000313" key="2">
    <source>
        <dbReference type="Proteomes" id="UP000035722"/>
    </source>
</evidence>
<proteinExistence type="predicted"/>
<dbReference type="RefSeq" id="WP_050055065.1">
    <property type="nucleotide sequence ID" value="NZ_CAQI01000042.1"/>
</dbReference>
<evidence type="ECO:0000313" key="1">
    <source>
        <dbReference type="EMBL" id="CCQ46129.1"/>
    </source>
</evidence>
<dbReference type="InterPro" id="IPR016035">
    <property type="entry name" value="Acyl_Trfase/lysoPLipase"/>
</dbReference>
<dbReference type="Proteomes" id="UP000035722">
    <property type="component" value="Unassembled WGS sequence"/>
</dbReference>
<comment type="caution">
    <text evidence="1">The sequence shown here is derived from an EMBL/GenBank/DDBJ whole genome shotgun (WGS) entry which is preliminary data.</text>
</comment>
<dbReference type="STRING" id="861266.ARTSIC4J27_2089"/>
<dbReference type="EMBL" id="CAQI01000042">
    <property type="protein sequence ID" value="CCQ46129.1"/>
    <property type="molecule type" value="Genomic_DNA"/>
</dbReference>
<accession>A0A024H2Y2</accession>
<keyword evidence="2" id="KW-1185">Reference proteome</keyword>
<protein>
    <submittedName>
        <fullName evidence="1">Putative secreted domain protein</fullName>
    </submittedName>
</protein>